<accession>A0A290YZT9</accession>
<gene>
    <name evidence="1" type="ORF">CNX65_02310</name>
</gene>
<evidence type="ECO:0000313" key="2">
    <source>
        <dbReference type="Proteomes" id="UP000218505"/>
    </source>
</evidence>
<name>A0A290YZT9_9PSEU</name>
<dbReference type="EMBL" id="CP023445">
    <property type="protein sequence ID" value="ATE52272.1"/>
    <property type="molecule type" value="Genomic_DNA"/>
</dbReference>
<evidence type="ECO:0000313" key="1">
    <source>
        <dbReference type="EMBL" id="ATE52272.1"/>
    </source>
</evidence>
<sequence length="152" mass="15262">MRESGWLIGAAALVLAGGWLLAAPTAGEDLPSAGDCASFVGTADAPGYAALDCGAEQANARVLGVAEVADACPGSDARPTAGGAVCLGPNLVAGHCYRDDLQMGLVRVTCDTFGAVKILKVANSTFPCEEGDLLTLGDRSTAFCATRAADSR</sequence>
<dbReference type="Proteomes" id="UP000218505">
    <property type="component" value="Chromosome"/>
</dbReference>
<reference evidence="1" key="1">
    <citation type="submission" date="2017-09" db="EMBL/GenBank/DDBJ databases">
        <title>Complete Genome Sequence of ansamitocin-producing Bacterium Actinosynnema pretiosum X47.</title>
        <authorList>
            <person name="Cao G."/>
            <person name="Zong G."/>
            <person name="Zhong C."/>
            <person name="Fu J."/>
        </authorList>
    </citation>
    <scope>NUCLEOTIDE SEQUENCE [LARGE SCALE GENOMIC DNA]</scope>
    <source>
        <strain evidence="1">X47</strain>
    </source>
</reference>
<protein>
    <submittedName>
        <fullName evidence="1">Uncharacterized protein</fullName>
    </submittedName>
</protein>
<organism evidence="1 2">
    <name type="scientific">Actinosynnema pretiosum</name>
    <dbReference type="NCBI Taxonomy" id="42197"/>
    <lineage>
        <taxon>Bacteria</taxon>
        <taxon>Bacillati</taxon>
        <taxon>Actinomycetota</taxon>
        <taxon>Actinomycetes</taxon>
        <taxon>Pseudonocardiales</taxon>
        <taxon>Pseudonocardiaceae</taxon>
        <taxon>Actinosynnema</taxon>
    </lineage>
</organism>
<dbReference type="RefSeq" id="WP_096491298.1">
    <property type="nucleotide sequence ID" value="NZ_CP023445.1"/>
</dbReference>
<dbReference type="AlphaFoldDB" id="A0A290YZT9"/>
<dbReference type="KEGG" id="apre:CNX65_02310"/>
<keyword evidence="2" id="KW-1185">Reference proteome</keyword>
<proteinExistence type="predicted"/>